<evidence type="ECO:0000256" key="3">
    <source>
        <dbReference type="ARBA" id="ARBA00009131"/>
    </source>
</evidence>
<evidence type="ECO:0000313" key="16">
    <source>
        <dbReference type="Proteomes" id="UP001178461"/>
    </source>
</evidence>
<feature type="region of interest" description="Disordered" evidence="13">
    <location>
        <begin position="248"/>
        <end position="275"/>
    </location>
</feature>
<dbReference type="AlphaFoldDB" id="A0AA35P4K3"/>
<feature type="region of interest" description="Disordered" evidence="13">
    <location>
        <begin position="765"/>
        <end position="810"/>
    </location>
</feature>
<feature type="compositionally biased region" description="Acidic residues" evidence="13">
    <location>
        <begin position="675"/>
        <end position="686"/>
    </location>
</feature>
<dbReference type="PROSITE" id="PS50157">
    <property type="entry name" value="ZINC_FINGER_C2H2_2"/>
    <property type="match status" value="1"/>
</dbReference>
<dbReference type="GO" id="GO:0036064">
    <property type="term" value="C:ciliary basal body"/>
    <property type="evidence" value="ECO:0007669"/>
    <property type="project" value="TreeGrafter"/>
</dbReference>
<evidence type="ECO:0000256" key="10">
    <source>
        <dbReference type="ARBA" id="ARBA00023273"/>
    </source>
</evidence>
<comment type="subcellular location">
    <subcellularLocation>
        <location evidence="2">Cytoplasm</location>
        <location evidence="2">Cytoskeleton</location>
        <location evidence="2">Cilium basal body</location>
    </subcellularLocation>
    <subcellularLocation>
        <location evidence="1">Cytoplasm</location>
        <location evidence="1">Cytoskeleton</location>
        <location evidence="1">Microtubule organizing center</location>
        <location evidence="1">Centrosome</location>
        <location evidence="1">Centriole</location>
    </subcellularLocation>
</comment>
<keyword evidence="7" id="KW-0862">Zinc</keyword>
<protein>
    <submittedName>
        <fullName evidence="15">Finger DZIP1L</fullName>
    </submittedName>
</protein>
<dbReference type="EMBL" id="OX395130">
    <property type="protein sequence ID" value="CAI5775406.1"/>
    <property type="molecule type" value="Genomic_DNA"/>
</dbReference>
<dbReference type="PROSITE" id="PS00028">
    <property type="entry name" value="ZINC_FINGER_C2H2_1"/>
    <property type="match status" value="1"/>
</dbReference>
<name>A0AA35P4K3_9SAUR</name>
<dbReference type="SMART" id="SM00355">
    <property type="entry name" value="ZnF_C2H2"/>
    <property type="match status" value="1"/>
</dbReference>
<feature type="compositionally biased region" description="Polar residues" evidence="13">
    <location>
        <begin position="621"/>
        <end position="631"/>
    </location>
</feature>
<dbReference type="Pfam" id="PF13815">
    <property type="entry name" value="Dzip-like_N"/>
    <property type="match status" value="1"/>
</dbReference>
<organism evidence="15 16">
    <name type="scientific">Podarcis lilfordi</name>
    <name type="common">Lilford's wall lizard</name>
    <dbReference type="NCBI Taxonomy" id="74358"/>
    <lineage>
        <taxon>Eukaryota</taxon>
        <taxon>Metazoa</taxon>
        <taxon>Chordata</taxon>
        <taxon>Craniata</taxon>
        <taxon>Vertebrata</taxon>
        <taxon>Euteleostomi</taxon>
        <taxon>Lepidosauria</taxon>
        <taxon>Squamata</taxon>
        <taxon>Bifurcata</taxon>
        <taxon>Unidentata</taxon>
        <taxon>Episquamata</taxon>
        <taxon>Laterata</taxon>
        <taxon>Lacertibaenia</taxon>
        <taxon>Lacertidae</taxon>
        <taxon>Podarcis</taxon>
    </lineage>
</organism>
<evidence type="ECO:0000256" key="11">
    <source>
        <dbReference type="PROSITE-ProRule" id="PRU00042"/>
    </source>
</evidence>
<evidence type="ECO:0000313" key="15">
    <source>
        <dbReference type="EMBL" id="CAI5775406.1"/>
    </source>
</evidence>
<dbReference type="PANTHER" id="PTHR21502:SF8">
    <property type="entry name" value="CILIUM ASSEMBLY PROTEIN DZIP1L"/>
    <property type="match status" value="1"/>
</dbReference>
<comment type="similarity">
    <text evidence="3">Belongs to the DZIP C2H2-type zinc-finger protein family.</text>
</comment>
<evidence type="ECO:0000256" key="13">
    <source>
        <dbReference type="SAM" id="MobiDB-lite"/>
    </source>
</evidence>
<sequence>MPFAANIYYPPQLSAHRHYWTGMPGSTFPVNFPSSSHLLGSMLAGPSMVPAFKFQLRRDTIDWRRFSAIDVERVARELDLATLQENINSITFCNLDAEKCPYCQQPVDPVLLKVFKMAQLTIEYLLHSQEYLSMSLALQEEQHQATLEDLKRVKQDWDKQAEELKGVKEESRRRKKMIATQQLLLQAGANNYHKCQFCDKTFMNYSFLQAHMLRRHPEVTAAEQEKKKQVVQMESEIEELKVKLKETHAQLEAESQSRAQEAEHMRQREEESRRKFERWKEEERVKFQREMEDLRHLFLTEFKDIASKNSALEGKLQELQGKSAVVSNLGTLQDDESPDQQQWKKTQRELQGMKAKIEQQKTEWKWKLRDLQKEHQMEKEELKGENERLRASLSSDQWKMAEHSKQQIASLSAQLREQVKIIQSQEKTIKLLSSSKPKEITVPKAETSEESTEEELEDTLDRKKRVLEALRRNPDLLKQFRPILEETLEEKLESMGVKRGSKGIPAQTYKHLRDVIKTQQQQKAKKFPQLLALRDKIEQEVKRKVRRGQKDESDLSLPLLGTSGKSQRSSQSPIQVVSSKPRMQQVEFKPYASEMPKPAPRSKVNSKASSVETPRMPSPKQVRSSTPSLQYSAAHHPSTSPFSSEEESEEESNFTSPKFTPCKTEPDPPRAVQNEESDWDSSDIELSEGKGSMGRVLATTAETRSETVVQSMAKNLERTLSASGKKPAGGVKLFPIPTKEAPKPGPTTKKIQFIEEEDSDLEISSLEEVTPHLETNSKLKQPPATRSSGDSADSRGTSLWGSGSTRAGAW</sequence>
<dbReference type="InterPro" id="IPR058883">
    <property type="entry name" value="DZIP1_dom"/>
</dbReference>
<feature type="domain" description="C2H2-type" evidence="14">
    <location>
        <begin position="193"/>
        <end position="216"/>
    </location>
</feature>
<proteinExistence type="inferred from homology"/>
<feature type="coiled-coil region" evidence="12">
    <location>
        <begin position="136"/>
        <end position="174"/>
    </location>
</feature>
<reference evidence="15" key="1">
    <citation type="submission" date="2022-12" db="EMBL/GenBank/DDBJ databases">
        <authorList>
            <person name="Alioto T."/>
            <person name="Alioto T."/>
            <person name="Gomez Garrido J."/>
        </authorList>
    </citation>
    <scope>NUCLEOTIDE SEQUENCE</scope>
</reference>
<keyword evidence="6 11" id="KW-0863">Zinc-finger</keyword>
<dbReference type="InterPro" id="IPR032714">
    <property type="entry name" value="DZIP1_N"/>
</dbReference>
<evidence type="ECO:0000256" key="2">
    <source>
        <dbReference type="ARBA" id="ARBA00004120"/>
    </source>
</evidence>
<keyword evidence="8 12" id="KW-0175">Coiled coil</keyword>
<dbReference type="GO" id="GO:0005814">
    <property type="term" value="C:centriole"/>
    <property type="evidence" value="ECO:0007669"/>
    <property type="project" value="UniProtKB-SubCell"/>
</dbReference>
<feature type="compositionally biased region" description="Polar residues" evidence="13">
    <location>
        <begin position="778"/>
        <end position="810"/>
    </location>
</feature>
<dbReference type="InterPro" id="IPR051241">
    <property type="entry name" value="DZIP_RILPL"/>
</dbReference>
<evidence type="ECO:0000256" key="7">
    <source>
        <dbReference type="ARBA" id="ARBA00022833"/>
    </source>
</evidence>
<dbReference type="GO" id="GO:0008270">
    <property type="term" value="F:zinc ion binding"/>
    <property type="evidence" value="ECO:0007669"/>
    <property type="project" value="UniProtKB-KW"/>
</dbReference>
<evidence type="ECO:0000259" key="14">
    <source>
        <dbReference type="PROSITE" id="PS50157"/>
    </source>
</evidence>
<evidence type="ECO:0000256" key="9">
    <source>
        <dbReference type="ARBA" id="ARBA00023212"/>
    </source>
</evidence>
<evidence type="ECO:0000256" key="5">
    <source>
        <dbReference type="ARBA" id="ARBA00022723"/>
    </source>
</evidence>
<feature type="compositionally biased region" description="Basic and acidic residues" evidence="13">
    <location>
        <begin position="542"/>
        <end position="553"/>
    </location>
</feature>
<feature type="compositionally biased region" description="Polar residues" evidence="13">
    <location>
        <begin position="603"/>
        <end position="612"/>
    </location>
</feature>
<evidence type="ECO:0000256" key="8">
    <source>
        <dbReference type="ARBA" id="ARBA00023054"/>
    </source>
</evidence>
<dbReference type="Pfam" id="PF25977">
    <property type="entry name" value="DZIP1"/>
    <property type="match status" value="1"/>
</dbReference>
<keyword evidence="5" id="KW-0479">Metal-binding</keyword>
<feature type="compositionally biased region" description="Polar residues" evidence="13">
    <location>
        <begin position="563"/>
        <end position="582"/>
    </location>
</feature>
<dbReference type="Proteomes" id="UP001178461">
    <property type="component" value="Chromosome 5"/>
</dbReference>
<feature type="compositionally biased region" description="Basic and acidic residues" evidence="13">
    <location>
        <begin position="260"/>
        <end position="275"/>
    </location>
</feature>
<keyword evidence="9" id="KW-0206">Cytoskeleton</keyword>
<evidence type="ECO:0000256" key="4">
    <source>
        <dbReference type="ARBA" id="ARBA00022490"/>
    </source>
</evidence>
<accession>A0AA35P4K3</accession>
<dbReference type="GO" id="GO:0005737">
    <property type="term" value="C:cytoplasm"/>
    <property type="evidence" value="ECO:0007669"/>
    <property type="project" value="TreeGrafter"/>
</dbReference>
<keyword evidence="4" id="KW-0963">Cytoplasm</keyword>
<evidence type="ECO:0000256" key="1">
    <source>
        <dbReference type="ARBA" id="ARBA00004114"/>
    </source>
</evidence>
<feature type="region of interest" description="Disordered" evidence="13">
    <location>
        <begin position="720"/>
        <end position="748"/>
    </location>
</feature>
<keyword evidence="16" id="KW-1185">Reference proteome</keyword>
<keyword evidence="10" id="KW-0966">Cell projection</keyword>
<dbReference type="InterPro" id="IPR013087">
    <property type="entry name" value="Znf_C2H2_type"/>
</dbReference>
<gene>
    <name evidence="15" type="ORF">PODLI_1B029137</name>
</gene>
<evidence type="ECO:0000256" key="6">
    <source>
        <dbReference type="ARBA" id="ARBA00022771"/>
    </source>
</evidence>
<evidence type="ECO:0000256" key="12">
    <source>
        <dbReference type="SAM" id="Coils"/>
    </source>
</evidence>
<dbReference type="GO" id="GO:0060271">
    <property type="term" value="P:cilium assembly"/>
    <property type="evidence" value="ECO:0007669"/>
    <property type="project" value="TreeGrafter"/>
</dbReference>
<feature type="region of interest" description="Disordered" evidence="13">
    <location>
        <begin position="542"/>
        <end position="694"/>
    </location>
</feature>
<dbReference type="PANTHER" id="PTHR21502">
    <property type="entry name" value="ZINC FINGER PROTEIN DZIP1"/>
    <property type="match status" value="1"/>
</dbReference>